<dbReference type="Gene3D" id="3.30.420.10">
    <property type="entry name" value="Ribonuclease H-like superfamily/Ribonuclease H"/>
    <property type="match status" value="1"/>
</dbReference>
<reference evidence="4" key="1">
    <citation type="submission" date="2023-07" db="EMBL/GenBank/DDBJ databases">
        <title>30 novel species of actinomycetes from the DSMZ collection.</title>
        <authorList>
            <person name="Nouioui I."/>
        </authorList>
    </citation>
    <scope>NUCLEOTIDE SEQUENCE [LARGE SCALE GENOMIC DNA]</scope>
    <source>
        <strain evidence="4">DSM 44399</strain>
    </source>
</reference>
<dbReference type="SUPFAM" id="SSF47819">
    <property type="entry name" value="HRDC-like"/>
    <property type="match status" value="1"/>
</dbReference>
<dbReference type="PANTHER" id="PTHR47649">
    <property type="entry name" value="RIBONUCLEASE D"/>
    <property type="match status" value="1"/>
</dbReference>
<comment type="caution">
    <text evidence="3">The sequence shown here is derived from an EMBL/GenBank/DDBJ whole genome shotgun (WGS) entry which is preliminary data.</text>
</comment>
<dbReference type="Pfam" id="PF01612">
    <property type="entry name" value="DNA_pol_A_exo1"/>
    <property type="match status" value="1"/>
</dbReference>
<dbReference type="Pfam" id="PF00570">
    <property type="entry name" value="HRDC"/>
    <property type="match status" value="1"/>
</dbReference>
<sequence length="448" mass="48043">MSADNGSGGAARPTSGRTDEPVPNETGLASDAGIPELLRSPRDGTPRPLTTPAELAEAAAGLAAGSGPVAIDAERASGYRYSQRAYLVQLRRAGFGTVLIDPIELPDLSSIDLALADAQWILHAATQDLPCLAEVGMRPRTLFDTELVGRLLGSERVALGTMVQQYLGVALEKGHSAADWSTRPLPSDWLDYAALDVELLIELRDVLLAELERTGKVAWAEQECEAVLNAPPAAPRSDPWRRVSGIHSLRTRRQLAMVRSLWQARDRLASQRDVAPGRTLPDAAIVAAVKANPKKPAELAAVSVFNGPRQRKLIDYWFDALAEGRELPEDQLPPLAQGSNDPDAMPTQSRWRDKDPAAAVRLAACRTMIADVAAEHQVVSQNLLAGEVIRRLAWRSVSPLTEDAVRHKLSELGGRPWQVDLLAAGLTAALATPLPTVGDPAAPDQPAS</sequence>
<dbReference type="PROSITE" id="PS50967">
    <property type="entry name" value="HRDC"/>
    <property type="match status" value="1"/>
</dbReference>
<dbReference type="InterPro" id="IPR002562">
    <property type="entry name" value="3'-5'_exonuclease_dom"/>
</dbReference>
<dbReference type="SMART" id="SM00474">
    <property type="entry name" value="35EXOc"/>
    <property type="match status" value="1"/>
</dbReference>
<dbReference type="Proteomes" id="UP001183176">
    <property type="component" value="Unassembled WGS sequence"/>
</dbReference>
<dbReference type="InterPro" id="IPR044876">
    <property type="entry name" value="HRDC_dom_sf"/>
</dbReference>
<dbReference type="PANTHER" id="PTHR47649:SF1">
    <property type="entry name" value="RIBONUCLEASE D"/>
    <property type="match status" value="1"/>
</dbReference>
<dbReference type="SUPFAM" id="SSF53098">
    <property type="entry name" value="Ribonuclease H-like"/>
    <property type="match status" value="1"/>
</dbReference>
<evidence type="ECO:0000313" key="4">
    <source>
        <dbReference type="Proteomes" id="UP001183176"/>
    </source>
</evidence>
<dbReference type="InterPro" id="IPR012337">
    <property type="entry name" value="RNaseH-like_sf"/>
</dbReference>
<dbReference type="InterPro" id="IPR002121">
    <property type="entry name" value="HRDC_dom"/>
</dbReference>
<keyword evidence="4" id="KW-1185">Reference proteome</keyword>
<feature type="region of interest" description="Disordered" evidence="1">
    <location>
        <begin position="329"/>
        <end position="353"/>
    </location>
</feature>
<feature type="region of interest" description="Disordered" evidence="1">
    <location>
        <begin position="1"/>
        <end position="50"/>
    </location>
</feature>
<dbReference type="InterPro" id="IPR041605">
    <property type="entry name" value="Exo_C"/>
</dbReference>
<dbReference type="SMART" id="SM00341">
    <property type="entry name" value="HRDC"/>
    <property type="match status" value="1"/>
</dbReference>
<accession>A0ABU2J8C1</accession>
<evidence type="ECO:0000259" key="2">
    <source>
        <dbReference type="PROSITE" id="PS50967"/>
    </source>
</evidence>
<dbReference type="InterPro" id="IPR051086">
    <property type="entry name" value="RNase_D-like"/>
</dbReference>
<protein>
    <submittedName>
        <fullName evidence="3">HRDC domain-containing protein</fullName>
    </submittedName>
</protein>
<dbReference type="InterPro" id="IPR036397">
    <property type="entry name" value="RNaseH_sf"/>
</dbReference>
<dbReference type="CDD" id="cd06142">
    <property type="entry name" value="RNaseD_exo"/>
    <property type="match status" value="1"/>
</dbReference>
<feature type="domain" description="HRDC" evidence="2">
    <location>
        <begin position="251"/>
        <end position="331"/>
    </location>
</feature>
<dbReference type="EMBL" id="JAVREH010000004">
    <property type="protein sequence ID" value="MDT0260764.1"/>
    <property type="molecule type" value="Genomic_DNA"/>
</dbReference>
<dbReference type="Gene3D" id="1.10.150.80">
    <property type="entry name" value="HRDC domain"/>
    <property type="match status" value="2"/>
</dbReference>
<dbReference type="RefSeq" id="WP_311421916.1">
    <property type="nucleotide sequence ID" value="NZ_JAVREH010000004.1"/>
</dbReference>
<proteinExistence type="predicted"/>
<name>A0ABU2J8C1_9ACTN</name>
<organism evidence="3 4">
    <name type="scientific">Jatrophihabitans lederbergiae</name>
    <dbReference type="NCBI Taxonomy" id="3075547"/>
    <lineage>
        <taxon>Bacteria</taxon>
        <taxon>Bacillati</taxon>
        <taxon>Actinomycetota</taxon>
        <taxon>Actinomycetes</taxon>
        <taxon>Jatrophihabitantales</taxon>
        <taxon>Jatrophihabitantaceae</taxon>
        <taxon>Jatrophihabitans</taxon>
    </lineage>
</organism>
<dbReference type="InterPro" id="IPR010997">
    <property type="entry name" value="HRDC-like_sf"/>
</dbReference>
<evidence type="ECO:0000313" key="3">
    <source>
        <dbReference type="EMBL" id="MDT0260764.1"/>
    </source>
</evidence>
<dbReference type="Pfam" id="PF18305">
    <property type="entry name" value="DNA_pol_A_exoN"/>
    <property type="match status" value="1"/>
</dbReference>
<evidence type="ECO:0000256" key="1">
    <source>
        <dbReference type="SAM" id="MobiDB-lite"/>
    </source>
</evidence>
<gene>
    <name evidence="3" type="ORF">RM423_05080</name>
</gene>